<keyword evidence="19" id="KW-1185">Reference proteome</keyword>
<evidence type="ECO:0000256" key="13">
    <source>
        <dbReference type="ARBA" id="ARBA00044535"/>
    </source>
</evidence>
<dbReference type="GO" id="GO:0043590">
    <property type="term" value="C:bacterial nucleoid"/>
    <property type="evidence" value="ECO:0007669"/>
    <property type="project" value="TreeGrafter"/>
</dbReference>
<evidence type="ECO:0000256" key="5">
    <source>
        <dbReference type="ARBA" id="ARBA00022741"/>
    </source>
</evidence>
<dbReference type="FunFam" id="3.40.50.300:FF:000156">
    <property type="entry name" value="ATP-dependent DNA helicase recQ"/>
    <property type="match status" value="1"/>
</dbReference>
<dbReference type="GO" id="GO:0030894">
    <property type="term" value="C:replisome"/>
    <property type="evidence" value="ECO:0007669"/>
    <property type="project" value="TreeGrafter"/>
</dbReference>
<dbReference type="InterPro" id="IPR036390">
    <property type="entry name" value="WH_DNA-bd_sf"/>
</dbReference>
<keyword evidence="7 18" id="KW-0347">Helicase</keyword>
<dbReference type="PROSITE" id="PS51194">
    <property type="entry name" value="HELICASE_CTER"/>
    <property type="match status" value="1"/>
</dbReference>
<dbReference type="InterPro" id="IPR004589">
    <property type="entry name" value="DNA_helicase_ATP-dep_RecQ"/>
</dbReference>
<evidence type="ECO:0000256" key="12">
    <source>
        <dbReference type="ARBA" id="ARBA00034808"/>
    </source>
</evidence>
<dbReference type="AlphaFoldDB" id="A0A1J1E810"/>
<dbReference type="InterPro" id="IPR001650">
    <property type="entry name" value="Helicase_C-like"/>
</dbReference>
<dbReference type="InterPro" id="IPR011545">
    <property type="entry name" value="DEAD/DEAH_box_helicase_dom"/>
</dbReference>
<comment type="cofactor">
    <cofactor evidence="1">
        <name>Mg(2+)</name>
        <dbReference type="ChEBI" id="CHEBI:18420"/>
    </cofactor>
</comment>
<dbReference type="PROSITE" id="PS51192">
    <property type="entry name" value="HELICASE_ATP_BIND_1"/>
    <property type="match status" value="1"/>
</dbReference>
<dbReference type="GO" id="GO:0003677">
    <property type="term" value="F:DNA binding"/>
    <property type="evidence" value="ECO:0007669"/>
    <property type="project" value="UniProtKB-KW"/>
</dbReference>
<evidence type="ECO:0000256" key="10">
    <source>
        <dbReference type="ARBA" id="ARBA00023235"/>
    </source>
</evidence>
<accession>A0A1J1E810</accession>
<evidence type="ECO:0000313" key="19">
    <source>
        <dbReference type="Proteomes" id="UP000243197"/>
    </source>
</evidence>
<dbReference type="SMART" id="SM00490">
    <property type="entry name" value="HELICc"/>
    <property type="match status" value="1"/>
</dbReference>
<dbReference type="EMBL" id="AP014564">
    <property type="protein sequence ID" value="BAV95478.1"/>
    <property type="molecule type" value="Genomic_DNA"/>
</dbReference>
<evidence type="ECO:0000256" key="2">
    <source>
        <dbReference type="ARBA" id="ARBA00001947"/>
    </source>
</evidence>
<evidence type="ECO:0000256" key="11">
    <source>
        <dbReference type="ARBA" id="ARBA00034617"/>
    </source>
</evidence>
<dbReference type="PANTHER" id="PTHR13710:SF105">
    <property type="entry name" value="ATP-DEPENDENT DNA HELICASE Q1"/>
    <property type="match status" value="1"/>
</dbReference>
<comment type="catalytic activity">
    <reaction evidence="11">
        <text>Couples ATP hydrolysis with the unwinding of duplex DNA by translocating in the 3'-5' direction.</text>
        <dbReference type="EC" id="5.6.2.4"/>
    </reaction>
</comment>
<keyword evidence="6" id="KW-0378">Hydrolase</keyword>
<feature type="domain" description="Helicase C-terminal" evidence="17">
    <location>
        <begin position="228"/>
        <end position="373"/>
    </location>
</feature>
<dbReference type="InterPro" id="IPR032284">
    <property type="entry name" value="RecQ_Zn-bd"/>
</dbReference>
<evidence type="ECO:0000259" key="16">
    <source>
        <dbReference type="PROSITE" id="PS51192"/>
    </source>
</evidence>
<reference evidence="18 19" key="1">
    <citation type="submission" date="2014-03" db="EMBL/GenBank/DDBJ databases">
        <title>complete genome sequence of Flavobacteriaceae bacterium JBKA-6.</title>
        <authorList>
            <person name="Takano T."/>
            <person name="Nakamura Y."/>
            <person name="Takuma S."/>
            <person name="Yasuike M."/>
            <person name="Matsuyama T."/>
            <person name="Sakai T."/>
            <person name="Fujiwara A."/>
            <person name="Kimoto K."/>
            <person name="Fukuda Y."/>
            <person name="Kondo H."/>
            <person name="Hirono I."/>
            <person name="Nakayasu C."/>
        </authorList>
    </citation>
    <scope>NUCLEOTIDE SEQUENCE [LARGE SCALE GENOMIC DNA]</scope>
    <source>
        <strain evidence="18 19">JBKA-6</strain>
    </source>
</reference>
<dbReference type="SMART" id="SM00341">
    <property type="entry name" value="HRDC"/>
    <property type="match status" value="1"/>
</dbReference>
<dbReference type="GO" id="GO:0016787">
    <property type="term" value="F:hydrolase activity"/>
    <property type="evidence" value="ECO:0007669"/>
    <property type="project" value="UniProtKB-KW"/>
</dbReference>
<dbReference type="EC" id="5.6.2.4" evidence="12"/>
<dbReference type="InterPro" id="IPR010997">
    <property type="entry name" value="HRDC-like_sf"/>
</dbReference>
<evidence type="ECO:0000313" key="18">
    <source>
        <dbReference type="EMBL" id="BAV95478.1"/>
    </source>
</evidence>
<keyword evidence="9" id="KW-0238">DNA-binding</keyword>
<keyword evidence="8" id="KW-0067">ATP-binding</keyword>
<dbReference type="GO" id="GO:0006260">
    <property type="term" value="P:DNA replication"/>
    <property type="evidence" value="ECO:0007669"/>
    <property type="project" value="InterPro"/>
</dbReference>
<dbReference type="InterPro" id="IPR002121">
    <property type="entry name" value="HRDC_dom"/>
</dbReference>
<dbReference type="CDD" id="cd17920">
    <property type="entry name" value="DEXHc_RecQ"/>
    <property type="match status" value="1"/>
</dbReference>
<evidence type="ECO:0000256" key="14">
    <source>
        <dbReference type="ARBA" id="ARBA00044550"/>
    </source>
</evidence>
<proteinExistence type="inferred from homology"/>
<dbReference type="PANTHER" id="PTHR13710">
    <property type="entry name" value="DNA HELICASE RECQ FAMILY MEMBER"/>
    <property type="match status" value="1"/>
</dbReference>
<feature type="domain" description="HRDC" evidence="15">
    <location>
        <begin position="536"/>
        <end position="616"/>
    </location>
</feature>
<evidence type="ECO:0000256" key="9">
    <source>
        <dbReference type="ARBA" id="ARBA00023125"/>
    </source>
</evidence>
<dbReference type="Gene3D" id="1.10.150.80">
    <property type="entry name" value="HRDC domain"/>
    <property type="match status" value="1"/>
</dbReference>
<dbReference type="RefSeq" id="WP_231952052.1">
    <property type="nucleotide sequence ID" value="NZ_AP014564.1"/>
</dbReference>
<comment type="cofactor">
    <cofactor evidence="2">
        <name>Zn(2+)</name>
        <dbReference type="ChEBI" id="CHEBI:29105"/>
    </cofactor>
</comment>
<organism evidence="18 19">
    <name type="scientific">Ichthyobacterium seriolicida</name>
    <dbReference type="NCBI Taxonomy" id="242600"/>
    <lineage>
        <taxon>Bacteria</taxon>
        <taxon>Pseudomonadati</taxon>
        <taxon>Bacteroidota</taxon>
        <taxon>Flavobacteriia</taxon>
        <taxon>Flavobacteriales</taxon>
        <taxon>Ichthyobacteriaceae</taxon>
        <taxon>Ichthyobacterium</taxon>
    </lineage>
</organism>
<dbReference type="InterPro" id="IPR044876">
    <property type="entry name" value="HRDC_dom_sf"/>
</dbReference>
<dbReference type="Proteomes" id="UP000243197">
    <property type="component" value="Chromosome"/>
</dbReference>
<evidence type="ECO:0000256" key="6">
    <source>
        <dbReference type="ARBA" id="ARBA00022801"/>
    </source>
</evidence>
<gene>
    <name evidence="18" type="ORF">JBKA6_1465</name>
</gene>
<dbReference type="GO" id="GO:0046872">
    <property type="term" value="F:metal ion binding"/>
    <property type="evidence" value="ECO:0007669"/>
    <property type="project" value="UniProtKB-KW"/>
</dbReference>
<evidence type="ECO:0000259" key="15">
    <source>
        <dbReference type="PROSITE" id="PS50967"/>
    </source>
</evidence>
<dbReference type="Pfam" id="PF00270">
    <property type="entry name" value="DEAD"/>
    <property type="match status" value="1"/>
</dbReference>
<evidence type="ECO:0000256" key="3">
    <source>
        <dbReference type="ARBA" id="ARBA00005446"/>
    </source>
</evidence>
<evidence type="ECO:0000256" key="8">
    <source>
        <dbReference type="ARBA" id="ARBA00022840"/>
    </source>
</evidence>
<dbReference type="GO" id="GO:0043138">
    <property type="term" value="F:3'-5' DNA helicase activity"/>
    <property type="evidence" value="ECO:0007669"/>
    <property type="project" value="UniProtKB-EC"/>
</dbReference>
<dbReference type="Gene3D" id="1.10.10.1390">
    <property type="entry name" value="ATP-dependent DNA helicase RecQ"/>
    <property type="match status" value="1"/>
</dbReference>
<dbReference type="SUPFAM" id="SSF52540">
    <property type="entry name" value="P-loop containing nucleoside triphosphate hydrolases"/>
    <property type="match status" value="1"/>
</dbReference>
<sequence>MDIKQPVSLKQRIDLKLKLKDYFGFDSFNENQEEIITSLLDGNDVFVLMPTGGGKSMCFQLPALISEGTAIIISPLIALMKNQMDSIRSISERDGVVHVLNSLLSKSELEDVKRDIRNGVTKLVYISPESLTKQENIEFFKSVNISFFAVDEAHCISEWGHDFRPEYRTLKPITESIANVPIMVLTATATPKVQEDIQKNLGMDNAKVFKSSFNRPNLYYEVRHKSNTESQIVKFIHSKKGESGIIYCSSRKKVDEISELLNVNGITAVSYHAGLDAKTRAKNQDMFIMEDVDVVVATVAFGMGIDKPDVRYVIHHSMPKSLESYYQETGRAGRDGGEGHCLAFYDYEDMEKIERFLNKKSISEREVGLHLLQEVVSFCETSISRRKFLLHYFGEYFDEINGKGADMDDNARFKKKQIEVKDEIHLLLDAISKTFEQYKAKEIIYILMGKSNSVTKAHKVQLLDVYKKGEHRDEKFWKAACRQAIVRDLLKKNIEEYGKLKLTEKGRNFLTYKPSFTMAEDHDYTKASNTVSQKSNVGDKNLLIPLKSLRKEMSKKLGIPPFAIFQDSSLDDMCVQYPTTIKQLIGIYGVGEGKAKKFGEQFVNLISDYVKENDILRPDDIVVKSAVNKSVLKVYIIKNTDKKLLLEDIAKAKGISMDNLLSEIERIVNSGTNININYAIADILDEDQVEEIYDYFLNSEDDSIEKALKEFDGEYSEEEIRMVRIKFINEVAN</sequence>
<protein>
    <recommendedName>
        <fullName evidence="13">ATP-dependent DNA helicase RecQ</fullName>
        <ecNumber evidence="12">5.6.2.4</ecNumber>
    </recommendedName>
    <alternativeName>
        <fullName evidence="14">DNA 3'-5' helicase RecQ</fullName>
    </alternativeName>
</protein>
<evidence type="ECO:0000256" key="7">
    <source>
        <dbReference type="ARBA" id="ARBA00022806"/>
    </source>
</evidence>
<dbReference type="Pfam" id="PF09382">
    <property type="entry name" value="RQC"/>
    <property type="match status" value="1"/>
</dbReference>
<keyword evidence="10" id="KW-0413">Isomerase</keyword>
<dbReference type="GO" id="GO:0006281">
    <property type="term" value="P:DNA repair"/>
    <property type="evidence" value="ECO:0007669"/>
    <property type="project" value="InterPro"/>
</dbReference>
<dbReference type="SUPFAM" id="SSF46785">
    <property type="entry name" value="Winged helix' DNA-binding domain"/>
    <property type="match status" value="1"/>
</dbReference>
<evidence type="ECO:0000256" key="1">
    <source>
        <dbReference type="ARBA" id="ARBA00001946"/>
    </source>
</evidence>
<dbReference type="InterPro" id="IPR027417">
    <property type="entry name" value="P-loop_NTPase"/>
</dbReference>
<dbReference type="InterPro" id="IPR018982">
    <property type="entry name" value="RQC_domain"/>
</dbReference>
<feature type="domain" description="Helicase ATP-binding" evidence="16">
    <location>
        <begin position="36"/>
        <end position="207"/>
    </location>
</feature>
<dbReference type="KEGG" id="ise:JBKA6_1465"/>
<dbReference type="Pfam" id="PF00570">
    <property type="entry name" value="HRDC"/>
    <property type="match status" value="1"/>
</dbReference>
<dbReference type="Gene3D" id="1.10.10.10">
    <property type="entry name" value="Winged helix-like DNA-binding domain superfamily/Winged helix DNA-binding domain"/>
    <property type="match status" value="1"/>
</dbReference>
<dbReference type="GO" id="GO:0009378">
    <property type="term" value="F:four-way junction helicase activity"/>
    <property type="evidence" value="ECO:0007669"/>
    <property type="project" value="TreeGrafter"/>
</dbReference>
<name>A0A1J1E810_9FLAO</name>
<keyword evidence="5" id="KW-0547">Nucleotide-binding</keyword>
<dbReference type="GO" id="GO:0006310">
    <property type="term" value="P:DNA recombination"/>
    <property type="evidence" value="ECO:0007669"/>
    <property type="project" value="InterPro"/>
</dbReference>
<evidence type="ECO:0000259" key="17">
    <source>
        <dbReference type="PROSITE" id="PS51194"/>
    </source>
</evidence>
<dbReference type="SMART" id="SM00956">
    <property type="entry name" value="RQC"/>
    <property type="match status" value="1"/>
</dbReference>
<dbReference type="InterPro" id="IPR014001">
    <property type="entry name" value="Helicase_ATP-bd"/>
</dbReference>
<dbReference type="FunFam" id="3.40.50.300:FF:001051">
    <property type="entry name" value="ATP-dependent DNA helicase RecQ"/>
    <property type="match status" value="1"/>
</dbReference>
<dbReference type="GO" id="GO:0005524">
    <property type="term" value="F:ATP binding"/>
    <property type="evidence" value="ECO:0007669"/>
    <property type="project" value="UniProtKB-KW"/>
</dbReference>
<dbReference type="NCBIfam" id="TIGR00614">
    <property type="entry name" value="recQ_fam"/>
    <property type="match status" value="1"/>
</dbReference>
<dbReference type="InterPro" id="IPR036388">
    <property type="entry name" value="WH-like_DNA-bd_sf"/>
</dbReference>
<keyword evidence="4" id="KW-0479">Metal-binding</keyword>
<dbReference type="Pfam" id="PF00271">
    <property type="entry name" value="Helicase_C"/>
    <property type="match status" value="1"/>
</dbReference>
<dbReference type="Pfam" id="PF21220">
    <property type="entry name" value="RecQ-1-like_HTH"/>
    <property type="match status" value="1"/>
</dbReference>
<dbReference type="Gene3D" id="3.40.50.300">
    <property type="entry name" value="P-loop containing nucleotide triphosphate hydrolases"/>
    <property type="match status" value="2"/>
</dbReference>
<dbReference type="Pfam" id="PF16124">
    <property type="entry name" value="RecQ_Zn_bind"/>
    <property type="match status" value="1"/>
</dbReference>
<comment type="similarity">
    <text evidence="3">Belongs to the helicase family. RecQ subfamily.</text>
</comment>
<dbReference type="InterPro" id="IPR048671">
    <property type="entry name" value="RecQ-1-like_HTH"/>
</dbReference>
<dbReference type="PROSITE" id="PS50967">
    <property type="entry name" value="HRDC"/>
    <property type="match status" value="1"/>
</dbReference>
<dbReference type="SMART" id="SM00487">
    <property type="entry name" value="DEXDc"/>
    <property type="match status" value="1"/>
</dbReference>
<dbReference type="GO" id="GO:0005737">
    <property type="term" value="C:cytoplasm"/>
    <property type="evidence" value="ECO:0007669"/>
    <property type="project" value="TreeGrafter"/>
</dbReference>
<dbReference type="SUPFAM" id="SSF47819">
    <property type="entry name" value="HRDC-like"/>
    <property type="match status" value="1"/>
</dbReference>
<evidence type="ECO:0000256" key="4">
    <source>
        <dbReference type="ARBA" id="ARBA00022723"/>
    </source>
</evidence>